<dbReference type="WBParaSite" id="TCNE_0001302401-mRNA-1">
    <property type="protein sequence ID" value="TCNE_0001302401-mRNA-1"/>
    <property type="gene ID" value="TCNE_0001302401"/>
</dbReference>
<gene>
    <name evidence="1" type="ORF">TCNE_LOCUS13024</name>
</gene>
<sequence>MKIDIDSLRPCNAEILPRCIQLIEHIKSAPDEESFFTRLVDVHEWQPQFGKSEMARWADVLNMCDEVLERAVKHVDTRGVLMWVDAEPVMVRRVAAVLSFTALLFENTFTRSIYSSADVSLPFWIGACAMVLEAEHVHV</sequence>
<reference evidence="1 2" key="2">
    <citation type="submission" date="2018-11" db="EMBL/GenBank/DDBJ databases">
        <authorList>
            <consortium name="Pathogen Informatics"/>
        </authorList>
    </citation>
    <scope>NUCLEOTIDE SEQUENCE [LARGE SCALE GENOMIC DNA]</scope>
</reference>
<proteinExistence type="predicted"/>
<evidence type="ECO:0000313" key="1">
    <source>
        <dbReference type="EMBL" id="VDM44345.1"/>
    </source>
</evidence>
<dbReference type="EMBL" id="UYWY01021527">
    <property type="protein sequence ID" value="VDM44345.1"/>
    <property type="molecule type" value="Genomic_DNA"/>
</dbReference>
<name>A0A183UX04_TOXCA</name>
<organism evidence="2 3">
    <name type="scientific">Toxocara canis</name>
    <name type="common">Canine roundworm</name>
    <dbReference type="NCBI Taxonomy" id="6265"/>
    <lineage>
        <taxon>Eukaryota</taxon>
        <taxon>Metazoa</taxon>
        <taxon>Ecdysozoa</taxon>
        <taxon>Nematoda</taxon>
        <taxon>Chromadorea</taxon>
        <taxon>Rhabditida</taxon>
        <taxon>Spirurina</taxon>
        <taxon>Ascaridomorpha</taxon>
        <taxon>Ascaridoidea</taxon>
        <taxon>Toxocaridae</taxon>
        <taxon>Toxocara</taxon>
    </lineage>
</organism>
<evidence type="ECO:0000313" key="3">
    <source>
        <dbReference type="WBParaSite" id="TCNE_0001302401-mRNA-1"/>
    </source>
</evidence>
<accession>A0A183UX04</accession>
<dbReference type="AlphaFoldDB" id="A0A183UX04"/>
<evidence type="ECO:0000313" key="2">
    <source>
        <dbReference type="Proteomes" id="UP000050794"/>
    </source>
</evidence>
<keyword evidence="2" id="KW-1185">Reference proteome</keyword>
<dbReference type="Proteomes" id="UP000050794">
    <property type="component" value="Unassembled WGS sequence"/>
</dbReference>
<reference evidence="3" key="1">
    <citation type="submission" date="2016-06" db="UniProtKB">
        <authorList>
            <consortium name="WormBaseParasite"/>
        </authorList>
    </citation>
    <scope>IDENTIFICATION</scope>
</reference>
<protein>
    <submittedName>
        <fullName evidence="3">RING-type E3 ubiquitin transferase</fullName>
    </submittedName>
</protein>